<dbReference type="GO" id="GO:0008154">
    <property type="term" value="P:actin polymerization or depolymerization"/>
    <property type="evidence" value="ECO:0007669"/>
    <property type="project" value="TreeGrafter"/>
</dbReference>
<evidence type="ECO:0000256" key="13">
    <source>
        <dbReference type="ARBA" id="ARBA00023242"/>
    </source>
</evidence>
<evidence type="ECO:0000256" key="11">
    <source>
        <dbReference type="ARBA" id="ARBA00022990"/>
    </source>
</evidence>
<comment type="subcellular location">
    <subcellularLocation>
        <location evidence="5">Cell projection</location>
        <location evidence="5">Lamellipodium</location>
    </subcellularLocation>
    <subcellularLocation>
        <location evidence="3">Cell projection</location>
        <location evidence="3">Ruffle</location>
    </subcellularLocation>
    <subcellularLocation>
        <location evidence="4">Cytoplasm</location>
    </subcellularLocation>
    <subcellularLocation>
        <location evidence="2">Melanosome</location>
    </subcellularLocation>
    <subcellularLocation>
        <location evidence="1">Nucleus</location>
    </subcellularLocation>
</comment>
<dbReference type="Pfam" id="PF00626">
    <property type="entry name" value="Gelsolin"/>
    <property type="match status" value="3"/>
</dbReference>
<evidence type="ECO:0000256" key="17">
    <source>
        <dbReference type="ARBA" id="ARBA00077132"/>
    </source>
</evidence>
<evidence type="ECO:0000256" key="16">
    <source>
        <dbReference type="ARBA" id="ARBA00074322"/>
    </source>
</evidence>
<evidence type="ECO:0000256" key="3">
    <source>
        <dbReference type="ARBA" id="ARBA00004466"/>
    </source>
</evidence>
<sequence length="511" mass="55013">RVEKLRPVEVPEATRGVFFSGDAYLVLHNGPEERAHLHLWMGESRWGGGPGGVAVVVVGAGGSAPAAAAGRDSSRDEQGACALLSTQLNVLLGERPVTHREVQGNESDAFMEYFPHGVTYQEGGVDSAFKATRPSAGPVRKLYQVKGKKNIRASERDPSWASFNTGDCFILDLGQTLFVWCGARCNVLERSRAQELAAAIRDSERGGKAHLEIVVDGEEPPEMLQVLGPKPTLQEGSPEEDVVADQRNAGAAVSDATGRMDLSQVAASSPFSQSLLCSDDCFLLDNSAGGKVYVWKGRKANEQERQAALRVAEEVIARMGYSPRTQVEILPQGRETPLFKQFFTSWNCASSPPTPARCSTVPVPVPFPSLCHPRPTSSSRPCHPQAHANPVPSLCLSPPHAHAIPIPIPISCHPQAHVVPIPVPSLCHTHAHPIPTLTPCQHYLPTLTTARPLPSPHPHHLPARAHAGPPLCPIISMPTPFPCSHHATSVSHHLHAHAMPMPTPYPHHSHA</sequence>
<evidence type="ECO:0000256" key="8">
    <source>
        <dbReference type="ARBA" id="ARBA00022490"/>
    </source>
</evidence>
<keyword evidence="7" id="KW-0117">Actin capping</keyword>
<dbReference type="GO" id="GO:0051016">
    <property type="term" value="P:barbed-end actin filament capping"/>
    <property type="evidence" value="ECO:0007669"/>
    <property type="project" value="TreeGrafter"/>
</dbReference>
<dbReference type="PANTHER" id="PTHR11977:SF127">
    <property type="entry name" value="MACROPHAGE-CAPPING PROTEIN"/>
    <property type="match status" value="1"/>
</dbReference>
<keyword evidence="12" id="KW-0009">Actin-binding</keyword>
<keyword evidence="20" id="KW-1185">Reference proteome</keyword>
<dbReference type="Gene3D" id="3.40.20.10">
    <property type="entry name" value="Severin"/>
    <property type="match status" value="3"/>
</dbReference>
<evidence type="ECO:0000256" key="7">
    <source>
        <dbReference type="ARBA" id="ARBA00022467"/>
    </source>
</evidence>
<dbReference type="CDD" id="cd11289">
    <property type="entry name" value="gelsolin_S2_like"/>
    <property type="match status" value="1"/>
</dbReference>
<dbReference type="GO" id="GO:0007417">
    <property type="term" value="P:central nervous system development"/>
    <property type="evidence" value="ECO:0007669"/>
    <property type="project" value="TreeGrafter"/>
</dbReference>
<comment type="subunit">
    <text evidence="15">Interacts with NUP62. Interacts with NUTF2 and RAN; involved in CAPG nuclear import.</text>
</comment>
<dbReference type="InterPro" id="IPR029006">
    <property type="entry name" value="ADF-H/Gelsolin-like_dom_sf"/>
</dbReference>
<dbReference type="OrthoDB" id="6375767at2759"/>
<dbReference type="GO" id="GO:0051015">
    <property type="term" value="F:actin filament binding"/>
    <property type="evidence" value="ECO:0007669"/>
    <property type="project" value="InterPro"/>
</dbReference>
<dbReference type="GO" id="GO:0051014">
    <property type="term" value="P:actin filament severing"/>
    <property type="evidence" value="ECO:0007669"/>
    <property type="project" value="TreeGrafter"/>
</dbReference>
<accession>A0A7K7F4D5</accession>
<dbReference type="SUPFAM" id="SSF55753">
    <property type="entry name" value="Actin depolymerizing proteins"/>
    <property type="match status" value="3"/>
</dbReference>
<reference evidence="19 20" key="1">
    <citation type="submission" date="2019-09" db="EMBL/GenBank/DDBJ databases">
        <title>Bird 10,000 Genomes (B10K) Project - Family phase.</title>
        <authorList>
            <person name="Zhang G."/>
        </authorList>
    </citation>
    <scope>NUCLEOTIDE SEQUENCE [LARGE SCALE GENOMIC DNA]</scope>
    <source>
        <strain evidence="19">B10K-UC-030-51</strain>
    </source>
</reference>
<dbReference type="SMART" id="SM00262">
    <property type="entry name" value="GEL"/>
    <property type="match status" value="3"/>
</dbReference>
<dbReference type="Proteomes" id="UP000557271">
    <property type="component" value="Unassembled WGS sequence"/>
</dbReference>
<dbReference type="GO" id="GO:0042470">
    <property type="term" value="C:melanosome"/>
    <property type="evidence" value="ECO:0007669"/>
    <property type="project" value="UniProtKB-SubCell"/>
</dbReference>
<dbReference type="FunFam" id="3.40.20.10:FF:000037">
    <property type="entry name" value="macrophage-capping protein-like isoform X2"/>
    <property type="match status" value="1"/>
</dbReference>
<evidence type="ECO:0000256" key="15">
    <source>
        <dbReference type="ARBA" id="ARBA00063813"/>
    </source>
</evidence>
<name>A0A7K7F4D5_CHIMN</name>
<evidence type="ECO:0000256" key="1">
    <source>
        <dbReference type="ARBA" id="ARBA00004123"/>
    </source>
</evidence>
<evidence type="ECO:0000256" key="10">
    <source>
        <dbReference type="ARBA" id="ARBA00022737"/>
    </source>
</evidence>
<dbReference type="GO" id="GO:0001726">
    <property type="term" value="C:ruffle"/>
    <property type="evidence" value="ECO:0007669"/>
    <property type="project" value="UniProtKB-SubCell"/>
</dbReference>
<dbReference type="GO" id="GO:0005634">
    <property type="term" value="C:nucleus"/>
    <property type="evidence" value="ECO:0007669"/>
    <property type="project" value="UniProtKB-SubCell"/>
</dbReference>
<evidence type="ECO:0000256" key="14">
    <source>
        <dbReference type="ARBA" id="ARBA00023273"/>
    </source>
</evidence>
<protein>
    <recommendedName>
        <fullName evidence="16">Macrophage-capping protein</fullName>
    </recommendedName>
    <alternativeName>
        <fullName evidence="17">Actin regulatory protein CAP-G</fullName>
    </alternativeName>
</protein>
<keyword evidence="13" id="KW-0539">Nucleus</keyword>
<evidence type="ECO:0000256" key="6">
    <source>
        <dbReference type="ARBA" id="ARBA00008418"/>
    </source>
</evidence>
<evidence type="ECO:0000256" key="9">
    <source>
        <dbReference type="ARBA" id="ARBA00022553"/>
    </source>
</evidence>
<dbReference type="GO" id="GO:0005546">
    <property type="term" value="F:phosphatidylinositol-4,5-bisphosphate binding"/>
    <property type="evidence" value="ECO:0007669"/>
    <property type="project" value="TreeGrafter"/>
</dbReference>
<feature type="non-terminal residue" evidence="19">
    <location>
        <position position="511"/>
    </location>
</feature>
<evidence type="ECO:0000256" key="5">
    <source>
        <dbReference type="ARBA" id="ARBA00004510"/>
    </source>
</evidence>
<proteinExistence type="inferred from homology"/>
<keyword evidence="8" id="KW-0963">Cytoplasm</keyword>
<feature type="domain" description="Gelsolin-like" evidence="18">
    <location>
        <begin position="150"/>
        <end position="224"/>
    </location>
</feature>
<comment type="caution">
    <text evidence="19">The sequence shown here is derived from an EMBL/GenBank/DDBJ whole genome shotgun (WGS) entry which is preliminary data.</text>
</comment>
<dbReference type="GO" id="GO:0015629">
    <property type="term" value="C:actin cytoskeleton"/>
    <property type="evidence" value="ECO:0007669"/>
    <property type="project" value="TreeGrafter"/>
</dbReference>
<dbReference type="GO" id="GO:0030027">
    <property type="term" value="C:lamellipodium"/>
    <property type="evidence" value="ECO:0007669"/>
    <property type="project" value="UniProtKB-SubCell"/>
</dbReference>
<dbReference type="FunFam" id="3.40.20.10:FF:000040">
    <property type="entry name" value="macrophage-capping protein-like isoform X1"/>
    <property type="match status" value="1"/>
</dbReference>
<keyword evidence="10" id="KW-0677">Repeat</keyword>
<evidence type="ECO:0000256" key="12">
    <source>
        <dbReference type="ARBA" id="ARBA00023203"/>
    </source>
</evidence>
<evidence type="ECO:0000313" key="19">
    <source>
        <dbReference type="EMBL" id="NWY51663.1"/>
    </source>
</evidence>
<evidence type="ECO:0000256" key="2">
    <source>
        <dbReference type="ARBA" id="ARBA00004223"/>
    </source>
</evidence>
<dbReference type="PANTHER" id="PTHR11977">
    <property type="entry name" value="VILLIN"/>
    <property type="match status" value="1"/>
</dbReference>
<gene>
    <name evidence="19" type="primary">Capg</name>
    <name evidence="19" type="ORF">CHIMIN_R05711</name>
</gene>
<keyword evidence="9" id="KW-0597">Phosphoprotein</keyword>
<dbReference type="InterPro" id="IPR007122">
    <property type="entry name" value="Villin/Gelsolin"/>
</dbReference>
<dbReference type="InterPro" id="IPR007123">
    <property type="entry name" value="Gelsolin-like_dom"/>
</dbReference>
<evidence type="ECO:0000256" key="4">
    <source>
        <dbReference type="ARBA" id="ARBA00004496"/>
    </source>
</evidence>
<dbReference type="EMBL" id="VZSF01001970">
    <property type="protein sequence ID" value="NWY51663.1"/>
    <property type="molecule type" value="Genomic_DNA"/>
</dbReference>
<feature type="domain" description="Gelsolin-like" evidence="18">
    <location>
        <begin position="266"/>
        <end position="339"/>
    </location>
</feature>
<organism evidence="19 20">
    <name type="scientific">Chionis minor</name>
    <name type="common">Black-faced sheathbill</name>
    <dbReference type="NCBI Taxonomy" id="227182"/>
    <lineage>
        <taxon>Eukaryota</taxon>
        <taxon>Metazoa</taxon>
        <taxon>Chordata</taxon>
        <taxon>Craniata</taxon>
        <taxon>Vertebrata</taxon>
        <taxon>Euteleostomi</taxon>
        <taxon>Archelosauria</taxon>
        <taxon>Archosauria</taxon>
        <taxon>Dinosauria</taxon>
        <taxon>Saurischia</taxon>
        <taxon>Theropoda</taxon>
        <taxon>Coelurosauria</taxon>
        <taxon>Aves</taxon>
        <taxon>Neognathae</taxon>
        <taxon>Neoaves</taxon>
        <taxon>Charadriiformes</taxon>
        <taxon>Chionididae</taxon>
        <taxon>Chionis</taxon>
    </lineage>
</organism>
<keyword evidence="14" id="KW-0966">Cell projection</keyword>
<dbReference type="GO" id="GO:0030031">
    <property type="term" value="P:cell projection assembly"/>
    <property type="evidence" value="ECO:0007669"/>
    <property type="project" value="TreeGrafter"/>
</dbReference>
<evidence type="ECO:0000313" key="20">
    <source>
        <dbReference type="Proteomes" id="UP000557271"/>
    </source>
</evidence>
<dbReference type="CDD" id="cd11292">
    <property type="entry name" value="gelsolin_S3_like"/>
    <property type="match status" value="1"/>
</dbReference>
<feature type="non-terminal residue" evidence="19">
    <location>
        <position position="1"/>
    </location>
</feature>
<keyword evidence="11" id="KW-0007">Acetylation</keyword>
<evidence type="ECO:0000259" key="18">
    <source>
        <dbReference type="Pfam" id="PF00626"/>
    </source>
</evidence>
<feature type="domain" description="Gelsolin-like" evidence="18">
    <location>
        <begin position="70"/>
        <end position="111"/>
    </location>
</feature>
<comment type="similarity">
    <text evidence="6">Belongs to the villin/gelsolin family.</text>
</comment>
<dbReference type="AlphaFoldDB" id="A0A7K7F4D5"/>